<gene>
    <name evidence="2" type="primary">Dper\GL16762</name>
</gene>
<keyword evidence="1" id="KW-0812">Transmembrane</keyword>
<dbReference type="EMBL" id="HACA01012730">
    <property type="protein sequence ID" value="CDW30091.1"/>
    <property type="molecule type" value="Transcribed_RNA"/>
</dbReference>
<accession>A0A0K2TXG1</accession>
<proteinExistence type="predicted"/>
<keyword evidence="1" id="KW-1133">Transmembrane helix</keyword>
<sequence>MNHSYCGYYGILIFGILLSFVQIRIICGDDQILAATNDKDQFETNNQYVYDDNENQELENVKSNKNVLNRFTRAQGFSRILREPDGFSRILRKDSAFSKIARDPGYSRIVKKSDDMNGFARIQRDPMEFARILRGQTGFSRILRTPGYVRILRSPHGFSRILRGDAEFSRIIRDFHPSHNTPFQDL</sequence>
<organism evidence="2">
    <name type="scientific">Lepeophtheirus salmonis</name>
    <name type="common">Salmon louse</name>
    <name type="synonym">Caligus salmonis</name>
    <dbReference type="NCBI Taxonomy" id="72036"/>
    <lineage>
        <taxon>Eukaryota</taxon>
        <taxon>Metazoa</taxon>
        <taxon>Ecdysozoa</taxon>
        <taxon>Arthropoda</taxon>
        <taxon>Crustacea</taxon>
        <taxon>Multicrustacea</taxon>
        <taxon>Hexanauplia</taxon>
        <taxon>Copepoda</taxon>
        <taxon>Siphonostomatoida</taxon>
        <taxon>Caligidae</taxon>
        <taxon>Lepeophtheirus</taxon>
    </lineage>
</organism>
<keyword evidence="1" id="KW-0472">Membrane</keyword>
<name>A0A0K2TXG1_LEPSM</name>
<protein>
    <submittedName>
        <fullName evidence="2">Uncharacterized protein</fullName>
    </submittedName>
</protein>
<evidence type="ECO:0000313" key="2">
    <source>
        <dbReference type="EMBL" id="CDW30091.1"/>
    </source>
</evidence>
<dbReference type="OrthoDB" id="5813613at2759"/>
<reference evidence="2" key="1">
    <citation type="submission" date="2014-05" db="EMBL/GenBank/DDBJ databases">
        <authorList>
            <person name="Chronopoulou M."/>
        </authorList>
    </citation>
    <scope>NUCLEOTIDE SEQUENCE</scope>
    <source>
        <tissue evidence="2">Whole organism</tissue>
    </source>
</reference>
<dbReference type="AlphaFoldDB" id="A0A0K2TXG1"/>
<evidence type="ECO:0000256" key="1">
    <source>
        <dbReference type="SAM" id="Phobius"/>
    </source>
</evidence>
<feature type="transmembrane region" description="Helical" evidence="1">
    <location>
        <begin position="7"/>
        <end position="26"/>
    </location>
</feature>